<evidence type="ECO:0000256" key="2">
    <source>
        <dbReference type="SAM" id="Coils"/>
    </source>
</evidence>
<dbReference type="SUPFAM" id="SSF111369">
    <property type="entry name" value="HlyD-like secretion proteins"/>
    <property type="match status" value="1"/>
</dbReference>
<dbReference type="InterPro" id="IPR058792">
    <property type="entry name" value="Beta-barrel_RND_2"/>
</dbReference>
<feature type="domain" description="CzcB-like barrel-sandwich hybrid" evidence="4">
    <location>
        <begin position="70"/>
        <end position="224"/>
    </location>
</feature>
<dbReference type="GO" id="GO:0015562">
    <property type="term" value="F:efflux transmembrane transporter activity"/>
    <property type="evidence" value="ECO:0007669"/>
    <property type="project" value="TreeGrafter"/>
</dbReference>
<proteinExistence type="inferred from homology"/>
<name>A0A1M5FNP3_9BACT</name>
<accession>A0A1M5FNP3</accession>
<dbReference type="InterPro" id="IPR058647">
    <property type="entry name" value="BSH_CzcB-like"/>
</dbReference>
<dbReference type="GO" id="GO:1990281">
    <property type="term" value="C:efflux pump complex"/>
    <property type="evidence" value="ECO:0007669"/>
    <property type="project" value="TreeGrafter"/>
</dbReference>
<dbReference type="RefSeq" id="WP_073065649.1">
    <property type="nucleotide sequence ID" value="NZ_FQUS01000015.1"/>
</dbReference>
<dbReference type="STRING" id="1194090.SAMN05443144_11590"/>
<dbReference type="PROSITE" id="PS51257">
    <property type="entry name" value="PROKAR_LIPOPROTEIN"/>
    <property type="match status" value="1"/>
</dbReference>
<dbReference type="Gene3D" id="1.10.287.470">
    <property type="entry name" value="Helix hairpin bin"/>
    <property type="match status" value="1"/>
</dbReference>
<feature type="coiled-coil region" evidence="2">
    <location>
        <begin position="106"/>
        <end position="188"/>
    </location>
</feature>
<dbReference type="Pfam" id="PF25973">
    <property type="entry name" value="BSH_CzcB"/>
    <property type="match status" value="1"/>
</dbReference>
<dbReference type="Gene3D" id="2.40.420.20">
    <property type="match status" value="1"/>
</dbReference>
<feature type="domain" description="CusB-like beta-barrel" evidence="3">
    <location>
        <begin position="233"/>
        <end position="303"/>
    </location>
</feature>
<dbReference type="PANTHER" id="PTHR30469">
    <property type="entry name" value="MULTIDRUG RESISTANCE PROTEIN MDTA"/>
    <property type="match status" value="1"/>
</dbReference>
<sequence>MIFLKADISIHNLLLTLAAMLLVSCYGDSNSREEGANTASIPAVEAVQARYGSLPLSERLSGTVVAQNQVQLYPEISGKISQIHVQTGDSVQKGEPLISLEDRQYREQVEQARANARINQARLKQAQARYKELEAQYRRTKQLSDKNLSSDMEMETLEAQMSSAEADIELAEAQLEQSESSLQEQQEVLSKTVIRAPINGTVGQRNAEVGMQVGPNTSLFKIGDLNNLRIEVVLTDDMLNKVQIGQTARIYTGSAAGGNREVIEARLSRISPFLNNITRSTEGEIDVADRDHNLRPGMFVPVDILYGESRQATIIPTSALFTNPNTGEEGVYVAASLGSEIEPVEQVEGENLPPLTEPTGVQFHPVDVIAEGRLEVGIEGIESGSWVVTVGQDLLVSGPGQARVRASSWDRILALQGLQRQDLLQRVLDGE</sequence>
<evidence type="ECO:0000313" key="5">
    <source>
        <dbReference type="EMBL" id="SHF93113.1"/>
    </source>
</evidence>
<dbReference type="NCBIfam" id="TIGR01730">
    <property type="entry name" value="RND_mfp"/>
    <property type="match status" value="1"/>
</dbReference>
<dbReference type="PANTHER" id="PTHR30469:SF15">
    <property type="entry name" value="HLYD FAMILY OF SECRETION PROTEINS"/>
    <property type="match status" value="1"/>
</dbReference>
<evidence type="ECO:0000259" key="4">
    <source>
        <dbReference type="Pfam" id="PF25973"/>
    </source>
</evidence>
<gene>
    <name evidence="5" type="ORF">SAMN05443144_11590</name>
</gene>
<organism evidence="5 6">
    <name type="scientific">Fodinibius roseus</name>
    <dbReference type="NCBI Taxonomy" id="1194090"/>
    <lineage>
        <taxon>Bacteria</taxon>
        <taxon>Pseudomonadati</taxon>
        <taxon>Balneolota</taxon>
        <taxon>Balneolia</taxon>
        <taxon>Balneolales</taxon>
        <taxon>Balneolaceae</taxon>
        <taxon>Fodinibius</taxon>
    </lineage>
</organism>
<dbReference type="Gene3D" id="2.40.30.170">
    <property type="match status" value="1"/>
</dbReference>
<dbReference type="AlphaFoldDB" id="A0A1M5FNP3"/>
<keyword evidence="2" id="KW-0175">Coiled coil</keyword>
<reference evidence="5 6" key="1">
    <citation type="submission" date="2016-11" db="EMBL/GenBank/DDBJ databases">
        <authorList>
            <person name="Jaros S."/>
            <person name="Januszkiewicz K."/>
            <person name="Wedrychowicz H."/>
        </authorList>
    </citation>
    <scope>NUCLEOTIDE SEQUENCE [LARGE SCALE GENOMIC DNA]</scope>
    <source>
        <strain evidence="5 6">DSM 21986</strain>
    </source>
</reference>
<keyword evidence="6" id="KW-1185">Reference proteome</keyword>
<evidence type="ECO:0000313" key="6">
    <source>
        <dbReference type="Proteomes" id="UP000184041"/>
    </source>
</evidence>
<protein>
    <submittedName>
        <fullName evidence="5">RND family efflux transporter, MFP subunit</fullName>
    </submittedName>
</protein>
<comment type="similarity">
    <text evidence="1">Belongs to the membrane fusion protein (MFP) (TC 8.A.1) family.</text>
</comment>
<dbReference type="OrthoDB" id="9806939at2"/>
<evidence type="ECO:0000256" key="1">
    <source>
        <dbReference type="ARBA" id="ARBA00009477"/>
    </source>
</evidence>
<dbReference type="EMBL" id="FQUS01000015">
    <property type="protein sequence ID" value="SHF93113.1"/>
    <property type="molecule type" value="Genomic_DNA"/>
</dbReference>
<evidence type="ECO:0000259" key="3">
    <source>
        <dbReference type="Pfam" id="PF25954"/>
    </source>
</evidence>
<dbReference type="Proteomes" id="UP000184041">
    <property type="component" value="Unassembled WGS sequence"/>
</dbReference>
<dbReference type="Gene3D" id="2.40.50.100">
    <property type="match status" value="1"/>
</dbReference>
<dbReference type="Pfam" id="PF25954">
    <property type="entry name" value="Beta-barrel_RND_2"/>
    <property type="match status" value="1"/>
</dbReference>
<dbReference type="InterPro" id="IPR006143">
    <property type="entry name" value="RND_pump_MFP"/>
</dbReference>